<evidence type="ECO:0000313" key="2">
    <source>
        <dbReference type="EMBL" id="AFS78711.1"/>
    </source>
</evidence>
<dbReference type="KEGG" id="cad:Curi_c17040"/>
<dbReference type="EMBL" id="CP003326">
    <property type="protein sequence ID" value="AFS78711.1"/>
    <property type="molecule type" value="Genomic_DNA"/>
</dbReference>
<sequence length="127" mass="14673">MIFFELQIFLITMFLVCIIGYVLVVIKEKINLMDNTIIIDKKSVTQDCIDEAEIKIFMLGGQEIRSGDEVKITLPGNEMIEGIVIGAKIKQNELMLVTHRDEVKKFKVDKIKRVKIISKYGRFFKAF</sequence>
<dbReference type="Proteomes" id="UP000006094">
    <property type="component" value="Chromosome"/>
</dbReference>
<dbReference type="AlphaFoldDB" id="K0B222"/>
<gene>
    <name evidence="2" type="ordered locus">Curi_c17040</name>
</gene>
<dbReference type="eggNOG" id="ENOG5032TXE">
    <property type="taxonomic scope" value="Bacteria"/>
</dbReference>
<keyword evidence="3" id="KW-1185">Reference proteome</keyword>
<name>K0B222_GOTA9</name>
<dbReference type="STRING" id="1128398.Curi_c17040"/>
<dbReference type="RefSeq" id="WP_014967847.1">
    <property type="nucleotide sequence ID" value="NC_018664.1"/>
</dbReference>
<feature type="transmembrane region" description="Helical" evidence="1">
    <location>
        <begin position="6"/>
        <end position="26"/>
    </location>
</feature>
<reference evidence="2 3" key="1">
    <citation type="journal article" date="2012" name="PLoS ONE">
        <title>The purine-utilizing bacterium Clostridium acidurici 9a: a genome-guided metabolic reconsideration.</title>
        <authorList>
            <person name="Hartwich K."/>
            <person name="Poehlein A."/>
            <person name="Daniel R."/>
        </authorList>
    </citation>
    <scope>NUCLEOTIDE SEQUENCE [LARGE SCALE GENOMIC DNA]</scope>
    <source>
        <strain evidence="3">ATCC 7906 / DSM 604 / BCRC 14475 / CIP 104303 / KCTC 5404 / NCIMB 10678 / 9a</strain>
    </source>
</reference>
<dbReference type="OrthoDB" id="1954971at2"/>
<keyword evidence="1" id="KW-0472">Membrane</keyword>
<dbReference type="HOGENOM" id="CLU_1976890_0_0_9"/>
<keyword evidence="1" id="KW-1133">Transmembrane helix</keyword>
<accession>K0B222</accession>
<evidence type="ECO:0000313" key="3">
    <source>
        <dbReference type="Proteomes" id="UP000006094"/>
    </source>
</evidence>
<keyword evidence="1" id="KW-0812">Transmembrane</keyword>
<proteinExistence type="predicted"/>
<protein>
    <submittedName>
        <fullName evidence="2">Uncharacterized protein</fullName>
    </submittedName>
</protein>
<organism evidence="2 3">
    <name type="scientific">Gottschalkia acidurici (strain ATCC 7906 / DSM 604 / BCRC 14475 / CIP 104303 / KCTC 5404 / NCIMB 10678 / 9a)</name>
    <name type="common">Clostridium acidurici</name>
    <dbReference type="NCBI Taxonomy" id="1128398"/>
    <lineage>
        <taxon>Bacteria</taxon>
        <taxon>Bacillati</taxon>
        <taxon>Bacillota</taxon>
        <taxon>Tissierellia</taxon>
        <taxon>Tissierellales</taxon>
        <taxon>Gottschalkiaceae</taxon>
        <taxon>Gottschalkia</taxon>
    </lineage>
</organism>
<evidence type="ECO:0000256" key="1">
    <source>
        <dbReference type="SAM" id="Phobius"/>
    </source>
</evidence>